<organism evidence="2 3">
    <name type="scientific">Tetradesmus obliquus</name>
    <name type="common">Green alga</name>
    <name type="synonym">Acutodesmus obliquus</name>
    <dbReference type="NCBI Taxonomy" id="3088"/>
    <lineage>
        <taxon>Eukaryota</taxon>
        <taxon>Viridiplantae</taxon>
        <taxon>Chlorophyta</taxon>
        <taxon>core chlorophytes</taxon>
        <taxon>Chlorophyceae</taxon>
        <taxon>CS clade</taxon>
        <taxon>Sphaeropleales</taxon>
        <taxon>Scenedesmaceae</taxon>
        <taxon>Tetradesmus</taxon>
    </lineage>
</organism>
<accession>A0A383VLD0</accession>
<feature type="compositionally biased region" description="Acidic residues" evidence="1">
    <location>
        <begin position="68"/>
        <end position="85"/>
    </location>
</feature>
<gene>
    <name evidence="2" type="ORF">BQ4739_LOCUS6759</name>
</gene>
<dbReference type="Pfam" id="PF04004">
    <property type="entry name" value="Leo1"/>
    <property type="match status" value="1"/>
</dbReference>
<dbReference type="AlphaFoldDB" id="A0A383VLD0"/>
<feature type="compositionally biased region" description="Acidic residues" evidence="1">
    <location>
        <begin position="1"/>
        <end position="17"/>
    </location>
</feature>
<dbReference type="PANTHER" id="PTHR23146:SF0">
    <property type="entry name" value="RNA POLYMERASE-ASSOCIATED PROTEIN LEO1"/>
    <property type="match status" value="1"/>
</dbReference>
<feature type="compositionally biased region" description="Acidic residues" evidence="1">
    <location>
        <begin position="27"/>
        <end position="53"/>
    </location>
</feature>
<dbReference type="PANTHER" id="PTHR23146">
    <property type="entry name" value="LEO1 PROTEIN"/>
    <property type="match status" value="1"/>
</dbReference>
<sequence>MSDEMEDLFGDDDEDQQQQEHEGNVLQDEDAAAQQAADEEVDYAAGLEDDMDDAAAAAGGDAAGGLGADEERELFGGLEDDDEDAAAAGPQEERGPPIDVHAPLLPRPAADSVVLLKVPNILRIEPRPYDPALFEEGAEEVMDPNTGVVKTRPRDINVVRWRLKVGEDGQLTRESNARFVKWSDGSESIVLGDEVLNVTRQQHAKSHSYLYAVRYDVIEGQAHLNTRMTVAPANINSKLHKRLKMTVAHASRRVDKVRLHYAAKNPELEKIEIEKRAEEQARLKAARERSMPRPAAPKRRNVYTAAYLEEEDEFAGGGGDDLGYDEEDEAGGAAAADDDELYRRRPADREEEEAAERRLRVAKRTTPPPRGSSSRKRGYDSEEEEAEEEEAPADKAAPGIKEEEAEEEEAPADKAAPGIKVRRGAILDDDDD</sequence>
<evidence type="ECO:0000256" key="1">
    <source>
        <dbReference type="SAM" id="MobiDB-lite"/>
    </source>
</evidence>
<evidence type="ECO:0000313" key="3">
    <source>
        <dbReference type="Proteomes" id="UP000256970"/>
    </source>
</evidence>
<name>A0A383VLD0_TETOB</name>
<proteinExistence type="predicted"/>
<feature type="region of interest" description="Disordered" evidence="1">
    <location>
        <begin position="311"/>
        <end position="432"/>
    </location>
</feature>
<dbReference type="EMBL" id="FNXT01000695">
    <property type="protein sequence ID" value="SZX66335.1"/>
    <property type="molecule type" value="Genomic_DNA"/>
</dbReference>
<dbReference type="Proteomes" id="UP000256970">
    <property type="component" value="Unassembled WGS sequence"/>
</dbReference>
<evidence type="ECO:0008006" key="4">
    <source>
        <dbReference type="Google" id="ProtNLM"/>
    </source>
</evidence>
<dbReference type="GO" id="GO:0032968">
    <property type="term" value="P:positive regulation of transcription elongation by RNA polymerase II"/>
    <property type="evidence" value="ECO:0007669"/>
    <property type="project" value="TreeGrafter"/>
</dbReference>
<dbReference type="STRING" id="3088.A0A383VLD0"/>
<feature type="region of interest" description="Disordered" evidence="1">
    <location>
        <begin position="1"/>
        <end position="99"/>
    </location>
</feature>
<feature type="compositionally biased region" description="Acidic residues" evidence="1">
    <location>
        <begin position="381"/>
        <end position="391"/>
    </location>
</feature>
<dbReference type="GO" id="GO:1990269">
    <property type="term" value="F:RNA polymerase II C-terminal domain phosphoserine binding"/>
    <property type="evidence" value="ECO:0007669"/>
    <property type="project" value="TreeGrafter"/>
</dbReference>
<reference evidence="2 3" key="1">
    <citation type="submission" date="2016-10" db="EMBL/GenBank/DDBJ databases">
        <authorList>
            <person name="Cai Z."/>
        </authorList>
    </citation>
    <scope>NUCLEOTIDE SEQUENCE [LARGE SCALE GENOMIC DNA]</scope>
</reference>
<evidence type="ECO:0000313" key="2">
    <source>
        <dbReference type="EMBL" id="SZX66335.1"/>
    </source>
</evidence>
<feature type="compositionally biased region" description="Acidic residues" evidence="1">
    <location>
        <begin position="322"/>
        <end position="340"/>
    </location>
</feature>
<keyword evidence="3" id="KW-1185">Reference proteome</keyword>
<dbReference type="GO" id="GO:0016593">
    <property type="term" value="C:Cdc73/Paf1 complex"/>
    <property type="evidence" value="ECO:0007669"/>
    <property type="project" value="InterPro"/>
</dbReference>
<dbReference type="GO" id="GO:0006368">
    <property type="term" value="P:transcription elongation by RNA polymerase II"/>
    <property type="evidence" value="ECO:0007669"/>
    <property type="project" value="InterPro"/>
</dbReference>
<dbReference type="InterPro" id="IPR007149">
    <property type="entry name" value="Leo1"/>
</dbReference>
<protein>
    <recommendedName>
        <fullName evidence="4">Leo1-like protein</fullName>
    </recommendedName>
</protein>